<dbReference type="EMBL" id="LXQA011057611">
    <property type="protein sequence ID" value="MCI83052.1"/>
    <property type="molecule type" value="Genomic_DNA"/>
</dbReference>
<organism evidence="1 2">
    <name type="scientific">Trifolium medium</name>
    <dbReference type="NCBI Taxonomy" id="97028"/>
    <lineage>
        <taxon>Eukaryota</taxon>
        <taxon>Viridiplantae</taxon>
        <taxon>Streptophyta</taxon>
        <taxon>Embryophyta</taxon>
        <taxon>Tracheophyta</taxon>
        <taxon>Spermatophyta</taxon>
        <taxon>Magnoliopsida</taxon>
        <taxon>eudicotyledons</taxon>
        <taxon>Gunneridae</taxon>
        <taxon>Pentapetalae</taxon>
        <taxon>rosids</taxon>
        <taxon>fabids</taxon>
        <taxon>Fabales</taxon>
        <taxon>Fabaceae</taxon>
        <taxon>Papilionoideae</taxon>
        <taxon>50 kb inversion clade</taxon>
        <taxon>NPAAA clade</taxon>
        <taxon>Hologalegina</taxon>
        <taxon>IRL clade</taxon>
        <taxon>Trifolieae</taxon>
        <taxon>Trifolium</taxon>
    </lineage>
</organism>
<keyword evidence="2" id="KW-1185">Reference proteome</keyword>
<feature type="non-terminal residue" evidence="1">
    <location>
        <position position="28"/>
    </location>
</feature>
<dbReference type="Proteomes" id="UP000265520">
    <property type="component" value="Unassembled WGS sequence"/>
</dbReference>
<accession>A0A392V6G4</accession>
<evidence type="ECO:0000313" key="1">
    <source>
        <dbReference type="EMBL" id="MCI83052.1"/>
    </source>
</evidence>
<proteinExistence type="predicted"/>
<name>A0A392V6G4_9FABA</name>
<evidence type="ECO:0000313" key="2">
    <source>
        <dbReference type="Proteomes" id="UP000265520"/>
    </source>
</evidence>
<dbReference type="AlphaFoldDB" id="A0A392V6G4"/>
<comment type="caution">
    <text evidence="1">The sequence shown here is derived from an EMBL/GenBank/DDBJ whole genome shotgun (WGS) entry which is preliminary data.</text>
</comment>
<sequence>MRGVLGLGEEEELVGEQERSMRFRRRIE</sequence>
<protein>
    <submittedName>
        <fullName evidence="1">Uncharacterized protein</fullName>
    </submittedName>
</protein>
<reference evidence="1 2" key="1">
    <citation type="journal article" date="2018" name="Front. Plant Sci.">
        <title>Red Clover (Trifolium pratense) and Zigzag Clover (T. medium) - A Picture of Genomic Similarities and Differences.</title>
        <authorList>
            <person name="Dluhosova J."/>
            <person name="Istvanek J."/>
            <person name="Nedelnik J."/>
            <person name="Repkova J."/>
        </authorList>
    </citation>
    <scope>NUCLEOTIDE SEQUENCE [LARGE SCALE GENOMIC DNA]</scope>
    <source>
        <strain evidence="2">cv. 10/8</strain>
        <tissue evidence="1">Leaf</tissue>
    </source>
</reference>